<dbReference type="GO" id="GO:0016491">
    <property type="term" value="F:oxidoreductase activity"/>
    <property type="evidence" value="ECO:0007669"/>
    <property type="project" value="UniProtKB-KW"/>
</dbReference>
<evidence type="ECO:0000256" key="2">
    <source>
        <dbReference type="ARBA" id="ARBA00022475"/>
    </source>
</evidence>
<proteinExistence type="predicted"/>
<feature type="transmembrane region" description="Helical" evidence="8">
    <location>
        <begin position="464"/>
        <end position="482"/>
    </location>
</feature>
<comment type="subcellular location">
    <subcellularLocation>
        <location evidence="1">Cell membrane</location>
        <topology evidence="1">Multi-pass membrane protein</topology>
    </subcellularLocation>
    <subcellularLocation>
        <location evidence="7">Membrane</location>
        <topology evidence="7">Multi-pass membrane protein</topology>
    </subcellularLocation>
</comment>
<dbReference type="PANTHER" id="PTHR42682:SF3">
    <property type="entry name" value="FORMATE HYDROGENLYASE SUBUNIT 3-RELATED"/>
    <property type="match status" value="1"/>
</dbReference>
<feature type="transmembrane region" description="Helical" evidence="8">
    <location>
        <begin position="417"/>
        <end position="443"/>
    </location>
</feature>
<evidence type="ECO:0000313" key="11">
    <source>
        <dbReference type="Proteomes" id="UP000027284"/>
    </source>
</evidence>
<keyword evidence="2" id="KW-1003">Cell membrane</keyword>
<evidence type="ECO:0000256" key="1">
    <source>
        <dbReference type="ARBA" id="ARBA00004651"/>
    </source>
</evidence>
<evidence type="ECO:0000256" key="5">
    <source>
        <dbReference type="ARBA" id="ARBA00023002"/>
    </source>
</evidence>
<reference evidence="10 11" key="1">
    <citation type="submission" date="2014-04" db="EMBL/GenBank/DDBJ databases">
        <title>The Genome Sequence of Thermoanaerobaculum aquaticum MP-01, The First Cultivated Group 23 Acidobacterium.</title>
        <authorList>
            <person name="Stamps B.W."/>
            <person name="Losey N.A."/>
            <person name="Lawson P.A."/>
            <person name="Stevenson B.S."/>
        </authorList>
    </citation>
    <scope>NUCLEOTIDE SEQUENCE [LARGE SCALE GENOMIC DNA]</scope>
    <source>
        <strain evidence="10 11">MP-01</strain>
    </source>
</reference>
<evidence type="ECO:0000256" key="6">
    <source>
        <dbReference type="ARBA" id="ARBA00023136"/>
    </source>
</evidence>
<dbReference type="GO" id="GO:0005886">
    <property type="term" value="C:plasma membrane"/>
    <property type="evidence" value="ECO:0007669"/>
    <property type="project" value="UniProtKB-SubCell"/>
</dbReference>
<dbReference type="Pfam" id="PF00361">
    <property type="entry name" value="Proton_antipo_M"/>
    <property type="match status" value="1"/>
</dbReference>
<dbReference type="GO" id="GO:0008137">
    <property type="term" value="F:NADH dehydrogenase (ubiquinone) activity"/>
    <property type="evidence" value="ECO:0007669"/>
    <property type="project" value="InterPro"/>
</dbReference>
<dbReference type="GO" id="GO:0042773">
    <property type="term" value="P:ATP synthesis coupled electron transport"/>
    <property type="evidence" value="ECO:0007669"/>
    <property type="project" value="InterPro"/>
</dbReference>
<feature type="transmembrane region" description="Helical" evidence="8">
    <location>
        <begin position="391"/>
        <end position="411"/>
    </location>
</feature>
<feature type="transmembrane region" description="Helical" evidence="8">
    <location>
        <begin position="293"/>
        <end position="316"/>
    </location>
</feature>
<keyword evidence="6 8" id="KW-0472">Membrane</keyword>
<feature type="transmembrane region" description="Helical" evidence="8">
    <location>
        <begin position="29"/>
        <end position="47"/>
    </location>
</feature>
<name>A0A062XWJ0_9BACT</name>
<dbReference type="InterPro" id="IPR003918">
    <property type="entry name" value="NADH_UbQ_OxRdtase"/>
</dbReference>
<dbReference type="EMBL" id="JMFG01000016">
    <property type="protein sequence ID" value="KDA53789.1"/>
    <property type="molecule type" value="Genomic_DNA"/>
</dbReference>
<sequence>MSEVLLALLGILLAGTVMVALPNRRLGLALFELAALFGLAVSIRYWIEGETLTLRWPWGLPFASLSLALDPLACFFLVLLFLLSALAAWYGYGYTQHQHETQKRQIWACFTGLVVAMGLVMLAANGVLFLLGWELMSLSAFFLVRSTGSEKSQAASWSFLVASHVSGAALVGFFFVVGQEASSLDFALLASQTLPETTKNLAFFLALLGFGLKAGLVPGHFWLPQAHPEAPSHGSALLSGLMIKLGIYGLLRTLPWLSMPAPWWAWVLLTLGGFSAFFAILQAHGQDDWKRALAYSSVENMGLASLGLGLWVWGTAADQREIAAMALFAVLIHLLSHALAKGSFFLLAGCLDHATGTRNPDLLGGLGRPLGTTATAAMLAATAMSGLPPSLAFFSEFLLLYAGVQAVLSGGTLSGTWVVGSVALTAGVAAFAFAKLYAATFLGEPRSEKSHSPHSLPSSMEAPTLLLALLAVILGLASPWLVKAFSPIVQAATSVSVEGVSASLFHLFSTLVLTAGAAMLVGIVATGALFLGLRRRAVLTATWGCGYLAPSPRMQYTSTASSQPLLRFLQPLVPADPPRPSRTLFPTARTLALSYRDPVVQSLATLRQTAWQLVPRIPLGKPGKVSLYVLFVALTLVALLFLEVFLW</sequence>
<feature type="transmembrane region" description="Helical" evidence="8">
    <location>
        <begin position="67"/>
        <end position="92"/>
    </location>
</feature>
<keyword evidence="5" id="KW-0560">Oxidoreductase</keyword>
<feature type="transmembrane region" description="Helical" evidence="8">
    <location>
        <begin position="201"/>
        <end position="223"/>
    </location>
</feature>
<dbReference type="AlphaFoldDB" id="A0A062XWJ0"/>
<protein>
    <recommendedName>
        <fullName evidence="9">NADH:quinone oxidoreductase/Mrp antiporter transmembrane domain-containing protein</fullName>
    </recommendedName>
</protein>
<feature type="transmembrane region" description="Helical" evidence="8">
    <location>
        <begin position="322"/>
        <end position="340"/>
    </location>
</feature>
<dbReference type="Proteomes" id="UP000027284">
    <property type="component" value="Unassembled WGS sequence"/>
</dbReference>
<dbReference type="PRINTS" id="PR01437">
    <property type="entry name" value="NUOXDRDTASE4"/>
</dbReference>
<dbReference type="PANTHER" id="PTHR42682">
    <property type="entry name" value="HYDROGENASE-4 COMPONENT F"/>
    <property type="match status" value="1"/>
</dbReference>
<feature type="transmembrane region" description="Helical" evidence="8">
    <location>
        <begin position="104"/>
        <end position="133"/>
    </location>
</feature>
<dbReference type="InterPro" id="IPR001750">
    <property type="entry name" value="ND/Mrp_TM"/>
</dbReference>
<dbReference type="OrthoDB" id="9807568at2"/>
<dbReference type="InterPro" id="IPR052175">
    <property type="entry name" value="ComplexI-like_HydComp"/>
</dbReference>
<gene>
    <name evidence="10" type="ORF">EG19_02120</name>
</gene>
<keyword evidence="11" id="KW-1185">Reference proteome</keyword>
<feature type="transmembrane region" description="Helical" evidence="8">
    <location>
        <begin position="625"/>
        <end position="646"/>
    </location>
</feature>
<accession>A0A062XWJ0</accession>
<feature type="domain" description="NADH:quinone oxidoreductase/Mrp antiporter transmembrane" evidence="9">
    <location>
        <begin position="125"/>
        <end position="407"/>
    </location>
</feature>
<feature type="transmembrane region" description="Helical" evidence="8">
    <location>
        <begin position="154"/>
        <end position="177"/>
    </location>
</feature>
<feature type="transmembrane region" description="Helical" evidence="8">
    <location>
        <begin position="263"/>
        <end position="281"/>
    </location>
</feature>
<comment type="caution">
    <text evidence="10">The sequence shown here is derived from an EMBL/GenBank/DDBJ whole genome shotgun (WGS) entry which is preliminary data.</text>
</comment>
<feature type="transmembrane region" description="Helical" evidence="8">
    <location>
        <begin position="502"/>
        <end position="531"/>
    </location>
</feature>
<dbReference type="RefSeq" id="WP_053334991.1">
    <property type="nucleotide sequence ID" value="NZ_JMFG01000016.1"/>
</dbReference>
<evidence type="ECO:0000256" key="4">
    <source>
        <dbReference type="ARBA" id="ARBA00022989"/>
    </source>
</evidence>
<evidence type="ECO:0000256" key="7">
    <source>
        <dbReference type="RuleBase" id="RU000320"/>
    </source>
</evidence>
<keyword evidence="4 8" id="KW-1133">Transmembrane helix</keyword>
<organism evidence="10 11">
    <name type="scientific">Thermoanaerobaculum aquaticum</name>
    <dbReference type="NCBI Taxonomy" id="1312852"/>
    <lineage>
        <taxon>Bacteria</taxon>
        <taxon>Pseudomonadati</taxon>
        <taxon>Acidobacteriota</taxon>
        <taxon>Thermoanaerobaculia</taxon>
        <taxon>Thermoanaerobaculales</taxon>
        <taxon>Thermoanaerobaculaceae</taxon>
        <taxon>Thermoanaerobaculum</taxon>
    </lineage>
</organism>
<evidence type="ECO:0000313" key="10">
    <source>
        <dbReference type="EMBL" id="KDA53789.1"/>
    </source>
</evidence>
<evidence type="ECO:0000256" key="8">
    <source>
        <dbReference type="SAM" id="Phobius"/>
    </source>
</evidence>
<dbReference type="STRING" id="1312852.EG19_02120"/>
<evidence type="ECO:0000259" key="9">
    <source>
        <dbReference type="Pfam" id="PF00361"/>
    </source>
</evidence>
<evidence type="ECO:0000256" key="3">
    <source>
        <dbReference type="ARBA" id="ARBA00022692"/>
    </source>
</evidence>
<keyword evidence="3 7" id="KW-0812">Transmembrane</keyword>